<dbReference type="Proteomes" id="UP001620461">
    <property type="component" value="Unassembled WGS sequence"/>
</dbReference>
<evidence type="ECO:0000313" key="3">
    <source>
        <dbReference type="EMBL" id="MFK2901568.1"/>
    </source>
</evidence>
<name>A0ABW8JL43_9GAMM</name>
<feature type="transmembrane region" description="Helical" evidence="2">
    <location>
        <begin position="124"/>
        <end position="143"/>
    </location>
</feature>
<evidence type="ECO:0000256" key="1">
    <source>
        <dbReference type="SAM" id="MobiDB-lite"/>
    </source>
</evidence>
<gene>
    <name evidence="3" type="ORF">ISP15_14595</name>
</gene>
<sequence>MSPEEFARTKPSAPTDQPRDESASIAVKVGGGLAAIGGWALGMYAGANLLIPLLATAVVWALGKRLFDAQRRNILGAFCVQGGHLIWFAAGMLITRQLAPAAIDVAWYTIGLAWLLAKPGRAPLWFLAIYQVLSLPYNVYTFAHADLAGAADKALLVHIVWRSLALFYMGRLYYLLGKQPADAETVR</sequence>
<feature type="region of interest" description="Disordered" evidence="1">
    <location>
        <begin position="1"/>
        <end position="21"/>
    </location>
</feature>
<proteinExistence type="predicted"/>
<feature type="transmembrane region" description="Helical" evidence="2">
    <location>
        <begin position="74"/>
        <end position="94"/>
    </location>
</feature>
<evidence type="ECO:0000313" key="4">
    <source>
        <dbReference type="Proteomes" id="UP001620461"/>
    </source>
</evidence>
<feature type="transmembrane region" description="Helical" evidence="2">
    <location>
        <begin position="41"/>
        <end position="62"/>
    </location>
</feature>
<protein>
    <recommendedName>
        <fullName evidence="5">DUF2569 domain-containing protein</fullName>
    </recommendedName>
</protein>
<dbReference type="RefSeq" id="WP_404548370.1">
    <property type="nucleotide sequence ID" value="NZ_JADIKJ010000016.1"/>
</dbReference>
<keyword evidence="2" id="KW-1133">Transmembrane helix</keyword>
<dbReference type="EMBL" id="JADIKJ010000016">
    <property type="protein sequence ID" value="MFK2901568.1"/>
    <property type="molecule type" value="Genomic_DNA"/>
</dbReference>
<keyword evidence="2" id="KW-0472">Membrane</keyword>
<keyword evidence="4" id="KW-1185">Reference proteome</keyword>
<evidence type="ECO:0000256" key="2">
    <source>
        <dbReference type="SAM" id="Phobius"/>
    </source>
</evidence>
<feature type="transmembrane region" description="Helical" evidence="2">
    <location>
        <begin position="155"/>
        <end position="174"/>
    </location>
</feature>
<comment type="caution">
    <text evidence="3">The sequence shown here is derived from an EMBL/GenBank/DDBJ whole genome shotgun (WGS) entry which is preliminary data.</text>
</comment>
<reference evidence="3 4" key="1">
    <citation type="submission" date="2020-10" db="EMBL/GenBank/DDBJ databases">
        <title>Phylogeny of dyella-like bacteria.</title>
        <authorList>
            <person name="Fu J."/>
        </authorList>
    </citation>
    <scope>NUCLEOTIDE SEQUENCE [LARGE SCALE GENOMIC DNA]</scope>
    <source>
        <strain evidence="3 4">JP1</strain>
    </source>
</reference>
<accession>A0ABW8JL43</accession>
<keyword evidence="2" id="KW-0812">Transmembrane</keyword>
<feature type="transmembrane region" description="Helical" evidence="2">
    <location>
        <begin position="100"/>
        <end position="117"/>
    </location>
</feature>
<organism evidence="3 4">
    <name type="scientific">Dyella jejuensis</name>
    <dbReference type="NCBI Taxonomy" id="1432009"/>
    <lineage>
        <taxon>Bacteria</taxon>
        <taxon>Pseudomonadati</taxon>
        <taxon>Pseudomonadota</taxon>
        <taxon>Gammaproteobacteria</taxon>
        <taxon>Lysobacterales</taxon>
        <taxon>Rhodanobacteraceae</taxon>
        <taxon>Dyella</taxon>
    </lineage>
</organism>
<evidence type="ECO:0008006" key="5">
    <source>
        <dbReference type="Google" id="ProtNLM"/>
    </source>
</evidence>